<keyword evidence="2" id="KW-1185">Reference proteome</keyword>
<accession>R9S5H0</accession>
<evidence type="ECO:0000313" key="1">
    <source>
        <dbReference type="EMBL" id="AGN11376.1"/>
    </source>
</evidence>
<dbReference type="HOGENOM" id="CLU_3157808_0_0_6"/>
<organism evidence="1 2">
    <name type="scientific">Simiduia agarivorans (strain DSM 21679 / JCM 13881 / BCRC 17597 / SA1)</name>
    <dbReference type="NCBI Taxonomy" id="1117647"/>
    <lineage>
        <taxon>Bacteria</taxon>
        <taxon>Pseudomonadati</taxon>
        <taxon>Pseudomonadota</taxon>
        <taxon>Gammaproteobacteria</taxon>
        <taxon>Cellvibrionales</taxon>
        <taxon>Cellvibrionaceae</taxon>
        <taxon>Simiduia</taxon>
    </lineage>
</organism>
<dbReference type="EMBL" id="CP003746">
    <property type="protein sequence ID" value="AGN11376.1"/>
    <property type="molecule type" value="Genomic_DNA"/>
</dbReference>
<dbReference type="AlphaFoldDB" id="R9S5H0"/>
<dbReference type="KEGG" id="saga:M5M_15637"/>
<evidence type="ECO:0000313" key="2">
    <source>
        <dbReference type="Proteomes" id="UP000000466"/>
    </source>
</evidence>
<sequence length="48" mass="5292">MGKNREYNPGSEIGALANGLPLAGRSHFYNLQSCCEDGTLPLRREAKR</sequence>
<protein>
    <submittedName>
        <fullName evidence="1">Uncharacterized protein</fullName>
    </submittedName>
</protein>
<dbReference type="Proteomes" id="UP000000466">
    <property type="component" value="Chromosome"/>
</dbReference>
<dbReference type="STRING" id="1117647.M5M_15637"/>
<name>R9S5H0_SIMAS</name>
<reference evidence="1 2" key="1">
    <citation type="journal article" date="2013" name="Genome Announc.">
        <title>Complete genome sequence of Simiduia agarivorans SA1(T), a marine bacterium able to degrade a variety of polysaccharides.</title>
        <authorList>
            <person name="Lin S.Y."/>
            <person name="Shieh W.Y."/>
            <person name="Chen J.S."/>
            <person name="Tang S.L."/>
        </authorList>
    </citation>
    <scope>NUCLEOTIDE SEQUENCE [LARGE SCALE GENOMIC DNA]</scope>
    <source>
        <strain evidence="2">DSM 21679 / JCM 13881 / BCRC 17597 / SA1</strain>
    </source>
</reference>
<proteinExistence type="predicted"/>
<gene>
    <name evidence="1" type="ordered locus">M5M_15637</name>
</gene>